<dbReference type="InterPro" id="IPR042187">
    <property type="entry name" value="Flagellin_C_sub2"/>
</dbReference>
<comment type="subcellular location">
    <subcellularLocation>
        <location evidence="3">Secreted</location>
    </subcellularLocation>
    <subcellularLocation>
        <location evidence="3">Bacterial flagellum</location>
    </subcellularLocation>
</comment>
<evidence type="ECO:0000313" key="7">
    <source>
        <dbReference type="Proteomes" id="UP000060487"/>
    </source>
</evidence>
<dbReference type="EMBL" id="LNQR01000067">
    <property type="protein sequence ID" value="KWT84939.1"/>
    <property type="molecule type" value="Genomic_DNA"/>
</dbReference>
<evidence type="ECO:0000256" key="1">
    <source>
        <dbReference type="ARBA" id="ARBA00005709"/>
    </source>
</evidence>
<dbReference type="Proteomes" id="UP000060487">
    <property type="component" value="Unassembled WGS sequence"/>
</dbReference>
<evidence type="ECO:0000259" key="5">
    <source>
        <dbReference type="Pfam" id="PF00700"/>
    </source>
</evidence>
<dbReference type="Pfam" id="PF00669">
    <property type="entry name" value="Flagellin_N"/>
    <property type="match status" value="1"/>
</dbReference>
<dbReference type="Gene3D" id="1.20.1330.10">
    <property type="entry name" value="f41 fragment of flagellin, N-terminal domain"/>
    <property type="match status" value="1"/>
</dbReference>
<dbReference type="InterPro" id="IPR046358">
    <property type="entry name" value="Flagellin_C"/>
</dbReference>
<dbReference type="PANTHER" id="PTHR42792">
    <property type="entry name" value="FLAGELLIN"/>
    <property type="match status" value="1"/>
</dbReference>
<evidence type="ECO:0000259" key="4">
    <source>
        <dbReference type="Pfam" id="PF00669"/>
    </source>
</evidence>
<keyword evidence="6" id="KW-0969">Cilium</keyword>
<comment type="similarity">
    <text evidence="1 3">Belongs to the bacterial flagellin family.</text>
</comment>
<evidence type="ECO:0000256" key="3">
    <source>
        <dbReference type="RuleBase" id="RU362073"/>
    </source>
</evidence>
<dbReference type="PANTHER" id="PTHR42792:SF2">
    <property type="entry name" value="FLAGELLIN"/>
    <property type="match status" value="1"/>
</dbReference>
<name>A0ABR5SEL9_9BACT</name>
<dbReference type="InterPro" id="IPR001029">
    <property type="entry name" value="Flagellin_N"/>
</dbReference>
<dbReference type="Gene3D" id="6.10.10.10">
    <property type="entry name" value="Flagellar export chaperone, C-terminal domain"/>
    <property type="match status" value="1"/>
</dbReference>
<comment type="function">
    <text evidence="3">Flagellin is the subunit protein which polymerizes to form the filaments of bacterial flagella.</text>
</comment>
<dbReference type="Gene3D" id="6.10.280.190">
    <property type="match status" value="1"/>
</dbReference>
<comment type="caution">
    <text evidence="6">The sequence shown here is derived from an EMBL/GenBank/DDBJ whole genome shotgun (WGS) entry which is preliminary data.</text>
</comment>
<dbReference type="Pfam" id="PF00700">
    <property type="entry name" value="Flagellin_C"/>
    <property type="match status" value="1"/>
</dbReference>
<sequence>MAGFTINTNILSINAQRNLRSTQVPQAQAMQRLSSGYRINSAADDAAGLAIATRMASQTRGLTVASRNAADGLSIAQTAESGMDQMTNNLQRIRELAVQAMSGQYGVTDISNMQMEVDALIEQIGGTAEQTKFNNNKLLSGLFTSRIFTSYTASDSSIAVSLVSMNTDAMGGNTFNAQGKFGPIMYLKDIHTAAGSVYTASVANALFVPNETPAPYAWSDTTRAPITYTGLASLQVADPTSITGYRSKASNTIAIVDGALNIVIASKSSMGAKSNEFYAVISNIDAVNEATLASRSRIMDADFATETANMTKYNILQQAGISVLAQANSLPQNVLKLLQ</sequence>
<reference evidence="6 7" key="1">
    <citation type="submission" date="2015-11" db="EMBL/GenBank/DDBJ databases">
        <authorList>
            <person name="Lin W."/>
        </authorList>
    </citation>
    <scope>NUCLEOTIDE SEQUENCE [LARGE SCALE GENOMIC DNA]</scope>
    <source>
        <strain evidence="6 7">HCH-1</strain>
    </source>
</reference>
<gene>
    <name evidence="6" type="ORF">ASN18_1869</name>
</gene>
<keyword evidence="2 3" id="KW-0975">Bacterial flagellum</keyword>
<feature type="domain" description="Flagellin C-terminal" evidence="5">
    <location>
        <begin position="253"/>
        <end position="338"/>
    </location>
</feature>
<organism evidence="6 7">
    <name type="scientific">Candidatus Magnetominusculus xianensis</name>
    <dbReference type="NCBI Taxonomy" id="1748249"/>
    <lineage>
        <taxon>Bacteria</taxon>
        <taxon>Pseudomonadati</taxon>
        <taxon>Nitrospirota</taxon>
        <taxon>Nitrospiria</taxon>
        <taxon>Nitrospirales</taxon>
        <taxon>Nitrospiraceae</taxon>
        <taxon>Candidatus Magnetominusculus</taxon>
    </lineage>
</organism>
<keyword evidence="6" id="KW-0966">Cell projection</keyword>
<keyword evidence="6" id="KW-0282">Flagellum</keyword>
<evidence type="ECO:0000256" key="2">
    <source>
        <dbReference type="ARBA" id="ARBA00023143"/>
    </source>
</evidence>
<dbReference type="SUPFAM" id="SSF64518">
    <property type="entry name" value="Phase 1 flagellin"/>
    <property type="match status" value="1"/>
</dbReference>
<keyword evidence="7" id="KW-1185">Reference proteome</keyword>
<accession>A0ABR5SEL9</accession>
<feature type="domain" description="Flagellin N-terminal" evidence="4">
    <location>
        <begin position="6"/>
        <end position="144"/>
    </location>
</feature>
<evidence type="ECO:0000313" key="6">
    <source>
        <dbReference type="EMBL" id="KWT84939.1"/>
    </source>
</evidence>
<dbReference type="PRINTS" id="PR00207">
    <property type="entry name" value="FLAGELLIN"/>
</dbReference>
<dbReference type="RefSeq" id="WP_085052483.1">
    <property type="nucleotide sequence ID" value="NZ_LNQR01000067.1"/>
</dbReference>
<keyword evidence="3" id="KW-0964">Secreted</keyword>
<proteinExistence type="inferred from homology"/>
<dbReference type="InterPro" id="IPR001492">
    <property type="entry name" value="Flagellin"/>
</dbReference>
<protein>
    <recommendedName>
        <fullName evidence="3">Flagellin</fullName>
    </recommendedName>
</protein>